<dbReference type="Pfam" id="PF01041">
    <property type="entry name" value="DegT_DnrJ_EryC1"/>
    <property type="match status" value="1"/>
</dbReference>
<keyword evidence="3" id="KW-0032">Aminotransferase</keyword>
<evidence type="ECO:0000313" key="4">
    <source>
        <dbReference type="Proteomes" id="UP001172083"/>
    </source>
</evidence>
<reference evidence="3" key="1">
    <citation type="submission" date="2023-06" db="EMBL/GenBank/DDBJ databases">
        <title>Genomic of Agaribacillus aureum.</title>
        <authorList>
            <person name="Wang G."/>
        </authorList>
    </citation>
    <scope>NUCLEOTIDE SEQUENCE</scope>
    <source>
        <strain evidence="3">BMA12</strain>
    </source>
</reference>
<keyword evidence="2" id="KW-0663">Pyridoxal phosphate</keyword>
<keyword evidence="3" id="KW-0808">Transferase</keyword>
<dbReference type="PIRSF" id="PIRSF000390">
    <property type="entry name" value="PLP_StrS"/>
    <property type="match status" value="1"/>
</dbReference>
<dbReference type="InterPro" id="IPR015421">
    <property type="entry name" value="PyrdxlP-dep_Trfase_major"/>
</dbReference>
<dbReference type="Proteomes" id="UP001172083">
    <property type="component" value="Unassembled WGS sequence"/>
</dbReference>
<proteinExistence type="inferred from homology"/>
<dbReference type="Gene3D" id="3.90.1150.10">
    <property type="entry name" value="Aspartate Aminotransferase, domain 1"/>
    <property type="match status" value="1"/>
</dbReference>
<evidence type="ECO:0000256" key="2">
    <source>
        <dbReference type="RuleBase" id="RU004508"/>
    </source>
</evidence>
<name>A0ABT8L1Q9_9BACT</name>
<sequence>MIPFSPPYVDQDVIDEVVDSLKSGWITTGPKVKTLEQKIGEFVGVPNVLCVNSWTSGMMLMLRWFGVGEGDEVIVPAYTYSATALSVMNIGAVPVMVDVKDDFNIDVDKIREAITEKTKVIVPVDIAGWPCDYDAINAVVKEPAVIGKFRPANDLQQKLSRIAVMADAAHSIGAQYKGNTCGSLTDVTIFSLHAVKNVTTAEGGAIALNLPEPFDNKELYDFLRVFSLNGQTKDAFTKTKAGGWRYDIVSQGLKVNMPDVCAAIGLVQIQKYDVQLLQERRRVFEHYNQLFSRFPWAILPPYKDNATLSSCHIYALRINNISEEQRDAIIENISSRQIAVNVHFVPMPLLSLFKNKGYDIRDYPGAYQQYKGEISLPIYPQLSHEQVETVANAVIQAYDKIVC</sequence>
<dbReference type="EMBL" id="JAUJEB010000001">
    <property type="protein sequence ID" value="MDN5210971.1"/>
    <property type="molecule type" value="Genomic_DNA"/>
</dbReference>
<evidence type="ECO:0000256" key="1">
    <source>
        <dbReference type="ARBA" id="ARBA00037999"/>
    </source>
</evidence>
<dbReference type="Gene3D" id="3.40.640.10">
    <property type="entry name" value="Type I PLP-dependent aspartate aminotransferase-like (Major domain)"/>
    <property type="match status" value="1"/>
</dbReference>
<evidence type="ECO:0000313" key="3">
    <source>
        <dbReference type="EMBL" id="MDN5210971.1"/>
    </source>
</evidence>
<gene>
    <name evidence="3" type="ORF">QQ020_02890</name>
</gene>
<dbReference type="GO" id="GO:0008483">
    <property type="term" value="F:transaminase activity"/>
    <property type="evidence" value="ECO:0007669"/>
    <property type="project" value="UniProtKB-KW"/>
</dbReference>
<keyword evidence="4" id="KW-1185">Reference proteome</keyword>
<dbReference type="InterPro" id="IPR015422">
    <property type="entry name" value="PyrdxlP-dep_Trfase_small"/>
</dbReference>
<comment type="caution">
    <text evidence="3">The sequence shown here is derived from an EMBL/GenBank/DDBJ whole genome shotgun (WGS) entry which is preliminary data.</text>
</comment>
<dbReference type="PANTHER" id="PTHR30244">
    <property type="entry name" value="TRANSAMINASE"/>
    <property type="match status" value="1"/>
</dbReference>
<accession>A0ABT8L1Q9</accession>
<dbReference type="CDD" id="cd00616">
    <property type="entry name" value="AHBA_syn"/>
    <property type="match status" value="1"/>
</dbReference>
<dbReference type="RefSeq" id="WP_346756307.1">
    <property type="nucleotide sequence ID" value="NZ_JAUJEB010000001.1"/>
</dbReference>
<dbReference type="SUPFAM" id="SSF53383">
    <property type="entry name" value="PLP-dependent transferases"/>
    <property type="match status" value="1"/>
</dbReference>
<comment type="similarity">
    <text evidence="1 2">Belongs to the DegT/DnrJ/EryC1 family.</text>
</comment>
<dbReference type="InterPro" id="IPR000653">
    <property type="entry name" value="DegT/StrS_aminotransferase"/>
</dbReference>
<protein>
    <submittedName>
        <fullName evidence="3">DegT/DnrJ/EryC1/StrS family aminotransferase</fullName>
        <ecNumber evidence="3">2.6.1.-</ecNumber>
    </submittedName>
</protein>
<dbReference type="InterPro" id="IPR015424">
    <property type="entry name" value="PyrdxlP-dep_Trfase"/>
</dbReference>
<organism evidence="3 4">
    <name type="scientific">Agaribacillus aureus</name>
    <dbReference type="NCBI Taxonomy" id="3051825"/>
    <lineage>
        <taxon>Bacteria</taxon>
        <taxon>Pseudomonadati</taxon>
        <taxon>Bacteroidota</taxon>
        <taxon>Cytophagia</taxon>
        <taxon>Cytophagales</taxon>
        <taxon>Splendidivirgaceae</taxon>
        <taxon>Agaribacillus</taxon>
    </lineage>
</organism>
<dbReference type="PANTHER" id="PTHR30244:SF34">
    <property type="entry name" value="DTDP-4-AMINO-4,6-DIDEOXYGALACTOSE TRANSAMINASE"/>
    <property type="match status" value="1"/>
</dbReference>
<dbReference type="EC" id="2.6.1.-" evidence="3"/>